<dbReference type="PIRSF" id="PIRSF017302">
    <property type="entry name" value="Gltscr2"/>
    <property type="match status" value="1"/>
</dbReference>
<name>A0ABM1BX59_LIMPO</name>
<feature type="compositionally biased region" description="Basic and acidic residues" evidence="6">
    <location>
        <begin position="294"/>
        <end position="305"/>
    </location>
</feature>
<feature type="region of interest" description="Disordered" evidence="6">
    <location>
        <begin position="107"/>
        <end position="149"/>
    </location>
</feature>
<proteinExistence type="inferred from homology"/>
<reference evidence="8" key="1">
    <citation type="submission" date="2025-08" db="UniProtKB">
        <authorList>
            <consortium name="RefSeq"/>
        </authorList>
    </citation>
    <scope>IDENTIFICATION</scope>
    <source>
        <tissue evidence="8">Muscle</tissue>
    </source>
</reference>
<evidence type="ECO:0000256" key="1">
    <source>
        <dbReference type="ARBA" id="ARBA00008838"/>
    </source>
</evidence>
<dbReference type="GeneID" id="106474224"/>
<dbReference type="InterPro" id="IPR011687">
    <property type="entry name" value="Nop53/GLTSCR2"/>
</dbReference>
<evidence type="ECO:0000256" key="6">
    <source>
        <dbReference type="SAM" id="MobiDB-lite"/>
    </source>
</evidence>
<dbReference type="PANTHER" id="PTHR14211">
    <property type="entry name" value="GLIOMA SUPPRESSOR CANDIDATE REGION GENE 2"/>
    <property type="match status" value="1"/>
</dbReference>
<keyword evidence="3 5" id="KW-0690">Ribosome biogenesis</keyword>
<protein>
    <recommendedName>
        <fullName evidence="2 5">Ribosome biogenesis protein NOP53</fullName>
    </recommendedName>
</protein>
<dbReference type="RefSeq" id="XP_013790369.1">
    <property type="nucleotide sequence ID" value="XM_013934915.2"/>
</dbReference>
<organism evidence="7 8">
    <name type="scientific">Limulus polyphemus</name>
    <name type="common">Atlantic horseshoe crab</name>
    <dbReference type="NCBI Taxonomy" id="6850"/>
    <lineage>
        <taxon>Eukaryota</taxon>
        <taxon>Metazoa</taxon>
        <taxon>Ecdysozoa</taxon>
        <taxon>Arthropoda</taxon>
        <taxon>Chelicerata</taxon>
        <taxon>Merostomata</taxon>
        <taxon>Xiphosura</taxon>
        <taxon>Limulidae</taxon>
        <taxon>Limulus</taxon>
    </lineage>
</organism>
<keyword evidence="4 5" id="KW-0539">Nucleus</keyword>
<evidence type="ECO:0000256" key="3">
    <source>
        <dbReference type="ARBA" id="ARBA00022517"/>
    </source>
</evidence>
<keyword evidence="7" id="KW-1185">Reference proteome</keyword>
<evidence type="ECO:0000256" key="4">
    <source>
        <dbReference type="ARBA" id="ARBA00023242"/>
    </source>
</evidence>
<dbReference type="Proteomes" id="UP000694941">
    <property type="component" value="Unplaced"/>
</dbReference>
<sequence>MAACAVRNRKARVNKNKKKSWRKHVDIKEVEDYLEEKRVEEKTGGPVSEKPDEALFYLHKKNNPQEIPDPGKEKSWKKPLRCHDILLPNSAVVPPIKPCQRRFVSGKKNRLRALRKASNLKKKKKYHEERTTKEPQLNRQVSDPDIWKDDESNVKEEDFVTYYNEITRKRTPKIPNHHYQKPSLLPPIEVPHPGASYNPAFDEHQELLQEALTKEMKHEHEDKKLQRALKVNLCEPEFLQKMWLSEMSQGLDDVVDEPEDDTVEEQLKSSYIRPEVRKTKSKRRREKERKLQKKKSDEEKLKRKRDHEVYRLRSIKRDISSSEEMSKARQQRKQQMLAGKMYRPLRLGRYKFQEQDLELNLTEELTGSLRSVKVDGNILEDRYKSFQKRNIIEPRVRQKMKRKYKLKRLEKRSHRDFK</sequence>
<feature type="region of interest" description="Disordered" evidence="6">
    <location>
        <begin position="254"/>
        <end position="305"/>
    </location>
</feature>
<comment type="similarity">
    <text evidence="1 5">Belongs to the NOP53 family.</text>
</comment>
<accession>A0ABM1BX59</accession>
<dbReference type="PANTHER" id="PTHR14211:SF7">
    <property type="entry name" value="RIBOSOME BIOGENESIS PROTEIN NOP53"/>
    <property type="match status" value="1"/>
</dbReference>
<evidence type="ECO:0000313" key="7">
    <source>
        <dbReference type="Proteomes" id="UP000694941"/>
    </source>
</evidence>
<evidence type="ECO:0000256" key="2">
    <source>
        <dbReference type="ARBA" id="ARBA00018339"/>
    </source>
</evidence>
<gene>
    <name evidence="8" type="primary">LOC106474224</name>
</gene>
<evidence type="ECO:0000256" key="5">
    <source>
        <dbReference type="PIRNR" id="PIRNR017302"/>
    </source>
</evidence>
<feature type="compositionally biased region" description="Basic residues" evidence="6">
    <location>
        <begin position="279"/>
        <end position="293"/>
    </location>
</feature>
<dbReference type="Pfam" id="PF07767">
    <property type="entry name" value="Nop53"/>
    <property type="match status" value="1"/>
</dbReference>
<comment type="subcellular location">
    <subcellularLocation>
        <location evidence="5">Nucleus</location>
        <location evidence="5">Nucleolus</location>
    </subcellularLocation>
    <subcellularLocation>
        <location evidence="5">Nucleus</location>
        <location evidence="5">Nucleoplasm</location>
    </subcellularLocation>
</comment>
<evidence type="ECO:0000313" key="8">
    <source>
        <dbReference type="RefSeq" id="XP_013790369.1"/>
    </source>
</evidence>
<comment type="function">
    <text evidence="5">May play a role in ribosome biogenesis.</text>
</comment>
<feature type="compositionally biased region" description="Acidic residues" evidence="6">
    <location>
        <begin position="254"/>
        <end position="264"/>
    </location>
</feature>
<feature type="compositionally biased region" description="Basic residues" evidence="6">
    <location>
        <begin position="107"/>
        <end position="125"/>
    </location>
</feature>